<sequence>MSLLLRPAGRVGGDLVGMFEVNAREIGVFALDVSGHGIASALMTARLAAHFAGTTPGTNIAITRDRDGQPVMRNPSAAVARLNDIVLNQMETEQYLTLILARIALDDGRVTLTQAGHPHPMIHRADGAVESAGDGGMPVGLLPAAGFSDTELQLRPGDRILIGSDGITECMSPGHEMFDDAGLRAFLRDHAMSRGQALFDRLIDRLAGHMGHSDFADDVSAILLDFS</sequence>
<protein>
    <submittedName>
        <fullName evidence="3">PP2C family protein-serine/threonine phosphatase</fullName>
    </submittedName>
</protein>
<dbReference type="PANTHER" id="PTHR43156">
    <property type="entry name" value="STAGE II SPORULATION PROTEIN E-RELATED"/>
    <property type="match status" value="1"/>
</dbReference>
<dbReference type="SMART" id="SM00331">
    <property type="entry name" value="PP2C_SIG"/>
    <property type="match status" value="1"/>
</dbReference>
<comment type="caution">
    <text evidence="3">The sequence shown here is derived from an EMBL/GenBank/DDBJ whole genome shotgun (WGS) entry which is preliminary data.</text>
</comment>
<dbReference type="Pfam" id="PF07228">
    <property type="entry name" value="SpoIIE"/>
    <property type="match status" value="1"/>
</dbReference>
<name>A0AAE3NNN2_9RHOB</name>
<feature type="domain" description="PPM-type phosphatase" evidence="2">
    <location>
        <begin position="1"/>
        <end position="226"/>
    </location>
</feature>
<dbReference type="GO" id="GO:0016791">
    <property type="term" value="F:phosphatase activity"/>
    <property type="evidence" value="ECO:0007669"/>
    <property type="project" value="TreeGrafter"/>
</dbReference>
<dbReference type="InterPro" id="IPR001932">
    <property type="entry name" value="PPM-type_phosphatase-like_dom"/>
</dbReference>
<evidence type="ECO:0000256" key="1">
    <source>
        <dbReference type="ARBA" id="ARBA00022801"/>
    </source>
</evidence>
<dbReference type="InterPro" id="IPR036457">
    <property type="entry name" value="PPM-type-like_dom_sf"/>
</dbReference>
<gene>
    <name evidence="3" type="ORF">P1J78_11325</name>
</gene>
<dbReference type="Gene3D" id="3.60.40.10">
    <property type="entry name" value="PPM-type phosphatase domain"/>
    <property type="match status" value="1"/>
</dbReference>
<dbReference type="EMBL" id="JARGYC010000025">
    <property type="protein sequence ID" value="MDF0601323.1"/>
    <property type="molecule type" value="Genomic_DNA"/>
</dbReference>
<evidence type="ECO:0000313" key="4">
    <source>
        <dbReference type="Proteomes" id="UP001220964"/>
    </source>
</evidence>
<dbReference type="Proteomes" id="UP001220964">
    <property type="component" value="Unassembled WGS sequence"/>
</dbReference>
<dbReference type="RefSeq" id="WP_275567463.1">
    <property type="nucleotide sequence ID" value="NZ_JARGYC010000025.1"/>
</dbReference>
<dbReference type="SUPFAM" id="SSF81606">
    <property type="entry name" value="PP2C-like"/>
    <property type="match status" value="1"/>
</dbReference>
<evidence type="ECO:0000259" key="2">
    <source>
        <dbReference type="SMART" id="SM00331"/>
    </source>
</evidence>
<dbReference type="InterPro" id="IPR052016">
    <property type="entry name" value="Bact_Sigma-Reg"/>
</dbReference>
<organism evidence="3 4">
    <name type="scientific">Psychromarinibacter sediminicola</name>
    <dbReference type="NCBI Taxonomy" id="3033385"/>
    <lineage>
        <taxon>Bacteria</taxon>
        <taxon>Pseudomonadati</taxon>
        <taxon>Pseudomonadota</taxon>
        <taxon>Alphaproteobacteria</taxon>
        <taxon>Rhodobacterales</taxon>
        <taxon>Paracoccaceae</taxon>
        <taxon>Psychromarinibacter</taxon>
    </lineage>
</organism>
<evidence type="ECO:0000313" key="3">
    <source>
        <dbReference type="EMBL" id="MDF0601323.1"/>
    </source>
</evidence>
<accession>A0AAE3NNN2</accession>
<reference evidence="3" key="1">
    <citation type="submission" date="2023-03" db="EMBL/GenBank/DDBJ databases">
        <title>Multiphase analysis and comparison of six strains from genera Psychromarinibacter, Lutimaribacter, and Maritimibacter, including a novel species: Psychromarinibacter sediminicola sp. nov.</title>
        <authorList>
            <person name="Wang Y.-H."/>
            <person name="Ye M.-Q."/>
            <person name="Du Z.-J."/>
        </authorList>
    </citation>
    <scope>NUCLEOTIDE SEQUENCE</scope>
    <source>
        <strain evidence="3">C21-152</strain>
    </source>
</reference>
<proteinExistence type="predicted"/>
<keyword evidence="4" id="KW-1185">Reference proteome</keyword>
<keyword evidence="1" id="KW-0378">Hydrolase</keyword>
<dbReference type="AlphaFoldDB" id="A0AAE3NNN2"/>
<dbReference type="PANTHER" id="PTHR43156:SF2">
    <property type="entry name" value="STAGE II SPORULATION PROTEIN E"/>
    <property type="match status" value="1"/>
</dbReference>